<dbReference type="Proteomes" id="UP000001784">
    <property type="component" value="Chromosome"/>
</dbReference>
<sequence>MIICFPTEKPQGLASMVLDLFGSAPGFVIVDTEAKSVDEIRNSDLCHVHGMCEPSKALGGRAVDAVVAGGIGSEALTRLRAQGVKVYRAVHGTVGQNIVLILGRKLAEFDAQSSCECRNGGGCRR</sequence>
<dbReference type="PANTHER" id="PTHR33937">
    <property type="entry name" value="IRON-MOLYBDENUM PROTEIN-RELATED-RELATED"/>
    <property type="match status" value="1"/>
</dbReference>
<dbReference type="Pfam" id="PF02579">
    <property type="entry name" value="Nitro_FeMo-Co"/>
    <property type="match status" value="1"/>
</dbReference>
<proteinExistence type="predicted"/>
<feature type="domain" description="Dinitrogenase iron-molybdenum cofactor biosynthesis" evidence="1">
    <location>
        <begin position="15"/>
        <end position="98"/>
    </location>
</feature>
<dbReference type="InterPro" id="IPR036105">
    <property type="entry name" value="DiNase_FeMo-co_biosyn_sf"/>
</dbReference>
<dbReference type="PANTHER" id="PTHR33937:SF2">
    <property type="entry name" value="DINITROGENASE IRON-MOLYBDENUM COFACTOR BIOSYNTHESIS DOMAIN-CONTAINING PROTEIN"/>
    <property type="match status" value="1"/>
</dbReference>
<dbReference type="AlphaFoldDB" id="A0LPB3"/>
<dbReference type="HOGENOM" id="CLU_104194_2_1_7"/>
<dbReference type="KEGG" id="sfu:Sfum_3595"/>
<evidence type="ECO:0000259" key="1">
    <source>
        <dbReference type="Pfam" id="PF02579"/>
    </source>
</evidence>
<dbReference type="Gene3D" id="3.30.420.130">
    <property type="entry name" value="Dinitrogenase iron-molybdenum cofactor biosynthesis domain"/>
    <property type="match status" value="1"/>
</dbReference>
<dbReference type="eggNOG" id="COG1433">
    <property type="taxonomic scope" value="Bacteria"/>
</dbReference>
<reference evidence="2 3" key="1">
    <citation type="submission" date="2006-10" db="EMBL/GenBank/DDBJ databases">
        <title>Complete sequence of Syntrophobacter fumaroxidans MPOB.</title>
        <authorList>
            <consortium name="US DOE Joint Genome Institute"/>
            <person name="Copeland A."/>
            <person name="Lucas S."/>
            <person name="Lapidus A."/>
            <person name="Barry K."/>
            <person name="Detter J.C."/>
            <person name="Glavina del Rio T."/>
            <person name="Hammon N."/>
            <person name="Israni S."/>
            <person name="Pitluck S."/>
            <person name="Goltsman E.G."/>
            <person name="Martinez M."/>
            <person name="Schmutz J."/>
            <person name="Larimer F."/>
            <person name="Land M."/>
            <person name="Hauser L."/>
            <person name="Kyrpides N."/>
            <person name="Kim E."/>
            <person name="Boone D.R."/>
            <person name="Brockman F."/>
            <person name="Culley D."/>
            <person name="Ferry J."/>
            <person name="Gunsalus R."/>
            <person name="McInerney M.J."/>
            <person name="Morrison M."/>
            <person name="Plugge C."/>
            <person name="Rohlin L."/>
            <person name="Scholten J."/>
            <person name="Sieber J."/>
            <person name="Stams A.J.M."/>
            <person name="Worm P."/>
            <person name="Henstra A.M."/>
            <person name="Richardson P."/>
        </authorList>
    </citation>
    <scope>NUCLEOTIDE SEQUENCE [LARGE SCALE GENOMIC DNA]</scope>
    <source>
        <strain evidence="3">DSM 10017 / MPOB</strain>
    </source>
</reference>
<protein>
    <submittedName>
        <fullName evidence="2">Dinitrogenase iron-molybdenum cofactor biosynthesis</fullName>
    </submittedName>
</protein>
<dbReference type="OrthoDB" id="9807451at2"/>
<dbReference type="EMBL" id="CP000478">
    <property type="protein sequence ID" value="ABK19265.1"/>
    <property type="molecule type" value="Genomic_DNA"/>
</dbReference>
<evidence type="ECO:0000313" key="2">
    <source>
        <dbReference type="EMBL" id="ABK19265.1"/>
    </source>
</evidence>
<dbReference type="STRING" id="335543.Sfum_3595"/>
<dbReference type="RefSeq" id="WP_011700390.1">
    <property type="nucleotide sequence ID" value="NC_008554.1"/>
</dbReference>
<dbReference type="InterPro" id="IPR003731">
    <property type="entry name" value="Di-Nase_FeMo-co_biosynth"/>
</dbReference>
<dbReference type="SUPFAM" id="SSF53146">
    <property type="entry name" value="Nitrogenase accessory factor-like"/>
    <property type="match status" value="1"/>
</dbReference>
<name>A0LPB3_SYNFM</name>
<organism evidence="2 3">
    <name type="scientific">Syntrophobacter fumaroxidans (strain DSM 10017 / MPOB)</name>
    <dbReference type="NCBI Taxonomy" id="335543"/>
    <lineage>
        <taxon>Bacteria</taxon>
        <taxon>Pseudomonadati</taxon>
        <taxon>Thermodesulfobacteriota</taxon>
        <taxon>Syntrophobacteria</taxon>
        <taxon>Syntrophobacterales</taxon>
        <taxon>Syntrophobacteraceae</taxon>
        <taxon>Syntrophobacter</taxon>
    </lineage>
</organism>
<dbReference type="InterPro" id="IPR051840">
    <property type="entry name" value="NifX/NifY_domain"/>
</dbReference>
<dbReference type="InParanoid" id="A0LPB3"/>
<evidence type="ECO:0000313" key="3">
    <source>
        <dbReference type="Proteomes" id="UP000001784"/>
    </source>
</evidence>
<accession>A0LPB3</accession>
<gene>
    <name evidence="2" type="ordered locus">Sfum_3595</name>
</gene>
<keyword evidence="3" id="KW-1185">Reference proteome</keyword>